<keyword evidence="2" id="KW-1185">Reference proteome</keyword>
<dbReference type="RefSeq" id="WP_006312306.1">
    <property type="nucleotide sequence ID" value="NZ_ARZA01000138.1"/>
</dbReference>
<evidence type="ECO:0000313" key="2">
    <source>
        <dbReference type="Proteomes" id="UP000013378"/>
    </source>
</evidence>
<name>R1CE93_9FIRM</name>
<comment type="caution">
    <text evidence="1">The sequence shown here is derived from an EMBL/GenBank/DDBJ whole genome shotgun (WGS) entry which is preliminary data.</text>
</comment>
<evidence type="ECO:0000313" key="1">
    <source>
        <dbReference type="EMBL" id="EOD00610.1"/>
    </source>
</evidence>
<reference evidence="1 2" key="1">
    <citation type="journal article" date="2015" name="Geomicrobiol. J.">
        <title>Caldisalinibacter kiritimatiensis gen. nov., sp. nov., a moderately thermohalophilic thiosulfate-reducing bacterium from a hypersaline microbial mat.</title>
        <authorList>
            <person name="Ben Hania W."/>
            <person name="Joseph M."/>
            <person name="Fiebig A."/>
            <person name="Bunk B."/>
            <person name="Klenk H.-P."/>
            <person name="Fardeau M.-L."/>
            <person name="Spring S."/>
        </authorList>
    </citation>
    <scope>NUCLEOTIDE SEQUENCE [LARGE SCALE GENOMIC DNA]</scope>
    <source>
        <strain evidence="1 2">L21-TH-D2</strain>
    </source>
</reference>
<organism evidence="1 2">
    <name type="scientific">Caldisalinibacter kiritimatiensis</name>
    <dbReference type="NCBI Taxonomy" id="1304284"/>
    <lineage>
        <taxon>Bacteria</taxon>
        <taxon>Bacillati</taxon>
        <taxon>Bacillota</taxon>
        <taxon>Tissierellia</taxon>
        <taxon>Tissierellales</taxon>
        <taxon>Thermohalobacteraceae</taxon>
        <taxon>Caldisalinibacter</taxon>
    </lineage>
</organism>
<proteinExistence type="predicted"/>
<accession>R1CE93</accession>
<dbReference type="AlphaFoldDB" id="R1CE93"/>
<sequence length="65" mass="7529">MEFCSAVGLTLKEGIEIISQHSDKFILNIKKTNGLNKKFNEKLDEPRILKITKNKKYLNLLVGYF</sequence>
<dbReference type="EMBL" id="ARZA01000138">
    <property type="protein sequence ID" value="EOD00610.1"/>
    <property type="molecule type" value="Genomic_DNA"/>
</dbReference>
<protein>
    <submittedName>
        <fullName evidence="1">Uncharacterized protein</fullName>
    </submittedName>
</protein>
<gene>
    <name evidence="1" type="ORF">L21TH_1324</name>
</gene>
<dbReference type="STRING" id="1304284.L21TH_1324"/>
<dbReference type="Proteomes" id="UP000013378">
    <property type="component" value="Unassembled WGS sequence"/>
</dbReference>